<comment type="caution">
    <text evidence="3">The sequence shown here is derived from an EMBL/GenBank/DDBJ whole genome shotgun (WGS) entry which is preliminary data.</text>
</comment>
<evidence type="ECO:0000313" key="3">
    <source>
        <dbReference type="EMBL" id="RRT36138.1"/>
    </source>
</evidence>
<dbReference type="EMBL" id="AMZH03024027">
    <property type="protein sequence ID" value="RRT36138.1"/>
    <property type="molecule type" value="Genomic_DNA"/>
</dbReference>
<protein>
    <recommendedName>
        <fullName evidence="2">DUF4378 domain-containing protein</fullName>
    </recommendedName>
</protein>
<dbReference type="Pfam" id="PF14309">
    <property type="entry name" value="DUF4378"/>
    <property type="match status" value="1"/>
</dbReference>
<accession>A0A426X9M0</accession>
<dbReference type="PANTHER" id="PTHR31680">
    <property type="entry name" value="LONGIFOLIA PROTEIN"/>
    <property type="match status" value="1"/>
</dbReference>
<dbReference type="GO" id="GO:0051513">
    <property type="term" value="P:regulation of monopolar cell growth"/>
    <property type="evidence" value="ECO:0007669"/>
    <property type="project" value="InterPro"/>
</dbReference>
<evidence type="ECO:0000313" key="4">
    <source>
        <dbReference type="Proteomes" id="UP000287651"/>
    </source>
</evidence>
<dbReference type="AlphaFoldDB" id="A0A426X9M0"/>
<evidence type="ECO:0000259" key="2">
    <source>
        <dbReference type="Pfam" id="PF14309"/>
    </source>
</evidence>
<dbReference type="PANTHER" id="PTHR31680:SF12">
    <property type="entry name" value="OS11G0587300 PROTEIN"/>
    <property type="match status" value="1"/>
</dbReference>
<feature type="region of interest" description="Disordered" evidence="1">
    <location>
        <begin position="274"/>
        <end position="293"/>
    </location>
</feature>
<reference evidence="3 4" key="1">
    <citation type="journal article" date="2014" name="Agronomy (Basel)">
        <title>A Draft Genome Sequence for Ensete ventricosum, the Drought-Tolerant Tree Against Hunger.</title>
        <authorList>
            <person name="Harrison J."/>
            <person name="Moore K.A."/>
            <person name="Paszkiewicz K."/>
            <person name="Jones T."/>
            <person name="Grant M."/>
            <person name="Ambacheew D."/>
            <person name="Muzemil S."/>
            <person name="Studholme D.J."/>
        </authorList>
    </citation>
    <scope>NUCLEOTIDE SEQUENCE [LARGE SCALE GENOMIC DNA]</scope>
</reference>
<name>A0A426X9M0_ENSVE</name>
<dbReference type="Proteomes" id="UP000287651">
    <property type="component" value="Unassembled WGS sequence"/>
</dbReference>
<sequence length="293" mass="32343">MQRSGRGLLERCDKLLQSIAAFRGTEQDAAVDQQPSPVSVLDSSPYLGEEGSLSPLAQRSIDFKGKQNASRTWPRRAKNFSIDCGLPLFSADQLADDWEEERRWSSYEAGEIGEPEAMDPDYAYVCDVLRASELYGGASDAAYAALEDGRCRRRGGPARDPSKTARLHRRLVFDAVAEILDRKRHVAPWDVFARVDGEGEKALPRVWAEFQRVREQVAAADDHEGAACGAVRNDIAAARPDGWVRPAAEMSDVVLQIERLIFKDLVAGTTRDLGAREPLSLPSPPPQARLLKT</sequence>
<proteinExistence type="predicted"/>
<feature type="domain" description="DUF4378" evidence="2">
    <location>
        <begin position="121"/>
        <end position="266"/>
    </location>
</feature>
<gene>
    <name evidence="3" type="ORF">B296_00048613</name>
</gene>
<dbReference type="InterPro" id="IPR033334">
    <property type="entry name" value="LNG1/2"/>
</dbReference>
<evidence type="ECO:0000256" key="1">
    <source>
        <dbReference type="SAM" id="MobiDB-lite"/>
    </source>
</evidence>
<dbReference type="InterPro" id="IPR025486">
    <property type="entry name" value="DUF4378"/>
</dbReference>
<organism evidence="3 4">
    <name type="scientific">Ensete ventricosum</name>
    <name type="common">Abyssinian banana</name>
    <name type="synonym">Musa ensete</name>
    <dbReference type="NCBI Taxonomy" id="4639"/>
    <lineage>
        <taxon>Eukaryota</taxon>
        <taxon>Viridiplantae</taxon>
        <taxon>Streptophyta</taxon>
        <taxon>Embryophyta</taxon>
        <taxon>Tracheophyta</taxon>
        <taxon>Spermatophyta</taxon>
        <taxon>Magnoliopsida</taxon>
        <taxon>Liliopsida</taxon>
        <taxon>Zingiberales</taxon>
        <taxon>Musaceae</taxon>
        <taxon>Ensete</taxon>
    </lineage>
</organism>